<dbReference type="PANTHER" id="PTHR12895:SF9">
    <property type="entry name" value="DYMECLIN"/>
    <property type="match status" value="1"/>
</dbReference>
<proteinExistence type="inferred from homology"/>
<evidence type="ECO:0000256" key="4">
    <source>
        <dbReference type="ARBA" id="ARBA00023288"/>
    </source>
</evidence>
<keyword evidence="4" id="KW-0449">Lipoprotein</keyword>
<reference evidence="5" key="1">
    <citation type="submission" date="2018-02" db="EMBL/GenBank/DDBJ databases">
        <title>Rhizophora mucronata_Transcriptome.</title>
        <authorList>
            <person name="Meera S.P."/>
            <person name="Sreeshan A."/>
            <person name="Augustine A."/>
        </authorList>
    </citation>
    <scope>NUCLEOTIDE SEQUENCE</scope>
    <source>
        <tissue evidence="5">Leaf</tissue>
    </source>
</reference>
<dbReference type="EMBL" id="GGEC01051771">
    <property type="protein sequence ID" value="MBX32255.1"/>
    <property type="molecule type" value="Transcribed_RNA"/>
</dbReference>
<comment type="similarity">
    <text evidence="1">Belongs to the dymeclin family.</text>
</comment>
<accession>A0A2P2MPU7</accession>
<evidence type="ECO:0000256" key="1">
    <source>
        <dbReference type="ARBA" id="ARBA00010603"/>
    </source>
</evidence>
<dbReference type="Pfam" id="PF09742">
    <property type="entry name" value="Dymeclin"/>
    <property type="match status" value="1"/>
</dbReference>
<evidence type="ECO:0000256" key="2">
    <source>
        <dbReference type="ARBA" id="ARBA00015736"/>
    </source>
</evidence>
<protein>
    <recommendedName>
        <fullName evidence="2">Dymeclin</fullName>
    </recommendedName>
</protein>
<dbReference type="PANTHER" id="PTHR12895">
    <property type="entry name" value="DYMECLIN"/>
    <property type="match status" value="1"/>
</dbReference>
<dbReference type="InterPro" id="IPR019142">
    <property type="entry name" value="Dymeclin"/>
</dbReference>
<dbReference type="AlphaFoldDB" id="A0A2P2MPU7"/>
<dbReference type="EMBL" id="GGEC01051769">
    <property type="protein sequence ID" value="MBX32253.1"/>
    <property type="molecule type" value="Transcribed_RNA"/>
</dbReference>
<name>A0A2P2MPU7_RHIMU</name>
<organism evidence="5">
    <name type="scientific">Rhizophora mucronata</name>
    <name type="common">Asiatic mangrove</name>
    <dbReference type="NCBI Taxonomy" id="61149"/>
    <lineage>
        <taxon>Eukaryota</taxon>
        <taxon>Viridiplantae</taxon>
        <taxon>Streptophyta</taxon>
        <taxon>Embryophyta</taxon>
        <taxon>Tracheophyta</taxon>
        <taxon>Spermatophyta</taxon>
        <taxon>Magnoliopsida</taxon>
        <taxon>eudicotyledons</taxon>
        <taxon>Gunneridae</taxon>
        <taxon>Pentapetalae</taxon>
        <taxon>rosids</taxon>
        <taxon>fabids</taxon>
        <taxon>Malpighiales</taxon>
        <taxon>Rhizophoraceae</taxon>
        <taxon>Rhizophora</taxon>
    </lineage>
</organism>
<dbReference type="GO" id="GO:0005794">
    <property type="term" value="C:Golgi apparatus"/>
    <property type="evidence" value="ECO:0007669"/>
    <property type="project" value="TreeGrafter"/>
</dbReference>
<sequence>MHNVLSFISSVDVSPNTYLLHQELLNFMLVAMSTQLLYGPSPGPADINPFIDAAMDQDSSLVSLVVRRLLLNYIMQPRTPFSNSSYQVFYEGRQPGILQRVGSAAANFVLLPFSYLVSSSGEGLRNSLAGHSVHVLLVLNYYRKCVVGEKSTTDKSDDGAPSDSLSKVHTYFSDNPYCKALENARDIELDHADVEGAVIYGSLVRVPFASLFDTLGMFLTDESAVLLLYTMVHGNSNFLEYVLVRTDLDTLLMPILETLYNASKRTSNHIYILLIILLILSQDSSFNASIHKMILPNVPWYQEHLLHHTSLGSLMVIILIRTVKYNLSKLRDLYLHTTCLATLANMAPHVHRLSAYASQRLVSLFYMLSRKYNKLTEQMDDKVGKGGSVEHDSLAKDMSAELHIYADFLRIVLEILNAILTYALPRNPEVLYFPLAESVLFLTETNYTMPFCLSCIFFKCFCAGCICNNAQTRGFPAF</sequence>
<evidence type="ECO:0000256" key="3">
    <source>
        <dbReference type="ARBA" id="ARBA00022707"/>
    </source>
</evidence>
<dbReference type="GO" id="GO:0007030">
    <property type="term" value="P:Golgi organization"/>
    <property type="evidence" value="ECO:0007669"/>
    <property type="project" value="TreeGrafter"/>
</dbReference>
<keyword evidence="3" id="KW-0519">Myristate</keyword>
<evidence type="ECO:0000313" key="5">
    <source>
        <dbReference type="EMBL" id="MBX32253.1"/>
    </source>
</evidence>